<evidence type="ECO:0000313" key="1">
    <source>
        <dbReference type="EMBL" id="KAK3764099.1"/>
    </source>
</evidence>
<dbReference type="Proteomes" id="UP001283361">
    <property type="component" value="Unassembled WGS sequence"/>
</dbReference>
<sequence>MPADTLSYLRDILYKLIVANIPFVDDKSVCVGFSLPLSLSLYKHSAQSCQVLTQPARCEQICLMSSRQEIAQLCDMQINRPASRGDTSPLSLGFFLDRHSPKPRTLILLDWLLPRLFHWVILYAVQGRSDGEVEKETDLDLGSRLFGCSQLFASFFVTPSRSIVFWTYLPIKSPAAGHQRMSEVLVTRSLLV</sequence>
<gene>
    <name evidence="1" type="ORF">RRG08_039271</name>
</gene>
<dbReference type="AlphaFoldDB" id="A0AAE1DB18"/>
<dbReference type="EMBL" id="JAWDGP010004468">
    <property type="protein sequence ID" value="KAK3764099.1"/>
    <property type="molecule type" value="Genomic_DNA"/>
</dbReference>
<organism evidence="1 2">
    <name type="scientific">Elysia crispata</name>
    <name type="common">lettuce slug</name>
    <dbReference type="NCBI Taxonomy" id="231223"/>
    <lineage>
        <taxon>Eukaryota</taxon>
        <taxon>Metazoa</taxon>
        <taxon>Spiralia</taxon>
        <taxon>Lophotrochozoa</taxon>
        <taxon>Mollusca</taxon>
        <taxon>Gastropoda</taxon>
        <taxon>Heterobranchia</taxon>
        <taxon>Euthyneura</taxon>
        <taxon>Panpulmonata</taxon>
        <taxon>Sacoglossa</taxon>
        <taxon>Placobranchoidea</taxon>
        <taxon>Plakobranchidae</taxon>
        <taxon>Elysia</taxon>
    </lineage>
</organism>
<protein>
    <submittedName>
        <fullName evidence="1">Uncharacterized protein</fullName>
    </submittedName>
</protein>
<evidence type="ECO:0000313" key="2">
    <source>
        <dbReference type="Proteomes" id="UP001283361"/>
    </source>
</evidence>
<comment type="caution">
    <text evidence="1">The sequence shown here is derived from an EMBL/GenBank/DDBJ whole genome shotgun (WGS) entry which is preliminary data.</text>
</comment>
<name>A0AAE1DB18_9GAST</name>
<reference evidence="1" key="1">
    <citation type="journal article" date="2023" name="G3 (Bethesda)">
        <title>A reference genome for the long-term kleptoplast-retaining sea slug Elysia crispata morphotype clarki.</title>
        <authorList>
            <person name="Eastman K.E."/>
            <person name="Pendleton A.L."/>
            <person name="Shaikh M.A."/>
            <person name="Suttiyut T."/>
            <person name="Ogas R."/>
            <person name="Tomko P."/>
            <person name="Gavelis G."/>
            <person name="Widhalm J.R."/>
            <person name="Wisecaver J.H."/>
        </authorList>
    </citation>
    <scope>NUCLEOTIDE SEQUENCE</scope>
    <source>
        <strain evidence="1">ECLA1</strain>
    </source>
</reference>
<keyword evidence="2" id="KW-1185">Reference proteome</keyword>
<accession>A0AAE1DB18</accession>
<proteinExistence type="predicted"/>